<comment type="caution">
    <text evidence="1">The sequence shown here is derived from an EMBL/GenBank/DDBJ whole genome shotgun (WGS) entry which is preliminary data.</text>
</comment>
<evidence type="ECO:0000313" key="1">
    <source>
        <dbReference type="EMBL" id="GAF88585.1"/>
    </source>
</evidence>
<feature type="non-terminal residue" evidence="1">
    <location>
        <position position="109"/>
    </location>
</feature>
<sequence>SALQAGRFAAEFARWGPREFARAIPVIPGSNVRHVVPQRLHPDSLSDDAVQLQLRVREPVEEAVRVRAKVGDDVVASKRLRYVRPSEMVALELDPALARAVEGAEALRV</sequence>
<reference evidence="1" key="1">
    <citation type="journal article" date="2014" name="Front. Microbiol.">
        <title>High frequency of phylogenetically diverse reductive dehalogenase-homologous genes in deep subseafloor sedimentary metagenomes.</title>
        <authorList>
            <person name="Kawai M."/>
            <person name="Futagami T."/>
            <person name="Toyoda A."/>
            <person name="Takaki Y."/>
            <person name="Nishi S."/>
            <person name="Hori S."/>
            <person name="Arai W."/>
            <person name="Tsubouchi T."/>
            <person name="Morono Y."/>
            <person name="Uchiyama I."/>
            <person name="Ito T."/>
            <person name="Fujiyama A."/>
            <person name="Inagaki F."/>
            <person name="Takami H."/>
        </authorList>
    </citation>
    <scope>NUCLEOTIDE SEQUENCE</scope>
    <source>
        <strain evidence="1">Expedition CK06-06</strain>
    </source>
</reference>
<protein>
    <submittedName>
        <fullName evidence="1">Uncharacterized protein</fullName>
    </submittedName>
</protein>
<dbReference type="EMBL" id="BARS01013961">
    <property type="protein sequence ID" value="GAF88585.1"/>
    <property type="molecule type" value="Genomic_DNA"/>
</dbReference>
<proteinExistence type="predicted"/>
<feature type="non-terminal residue" evidence="1">
    <location>
        <position position="1"/>
    </location>
</feature>
<organism evidence="1">
    <name type="scientific">marine sediment metagenome</name>
    <dbReference type="NCBI Taxonomy" id="412755"/>
    <lineage>
        <taxon>unclassified sequences</taxon>
        <taxon>metagenomes</taxon>
        <taxon>ecological metagenomes</taxon>
    </lineage>
</organism>
<accession>X0UJC0</accession>
<name>X0UJC0_9ZZZZ</name>
<gene>
    <name evidence="1" type="ORF">S01H1_23882</name>
</gene>
<dbReference type="AlphaFoldDB" id="X0UJC0"/>